<dbReference type="GO" id="GO:0046983">
    <property type="term" value="F:protein dimerization activity"/>
    <property type="evidence" value="ECO:0007669"/>
    <property type="project" value="InterPro"/>
</dbReference>
<dbReference type="CDD" id="cd16917">
    <property type="entry name" value="HATPase_UhpB-NarQ-NarX-like"/>
    <property type="match status" value="1"/>
</dbReference>
<evidence type="ECO:0000256" key="2">
    <source>
        <dbReference type="ARBA" id="ARBA00022777"/>
    </source>
</evidence>
<feature type="transmembrane region" description="Helical" evidence="4">
    <location>
        <begin position="21"/>
        <end position="42"/>
    </location>
</feature>
<dbReference type="GO" id="GO:0000155">
    <property type="term" value="F:phosphorelay sensor kinase activity"/>
    <property type="evidence" value="ECO:0007669"/>
    <property type="project" value="InterPro"/>
</dbReference>
<dbReference type="InterPro" id="IPR036890">
    <property type="entry name" value="HATPase_C_sf"/>
</dbReference>
<gene>
    <name evidence="6" type="ORF">FB461_1867</name>
</gene>
<feature type="domain" description="Signal transduction histidine kinase subgroup 3 dimerisation and phosphoacceptor" evidence="5">
    <location>
        <begin position="189"/>
        <end position="253"/>
    </location>
</feature>
<evidence type="ECO:0000256" key="1">
    <source>
        <dbReference type="ARBA" id="ARBA00022679"/>
    </source>
</evidence>
<dbReference type="GO" id="GO:0016020">
    <property type="term" value="C:membrane"/>
    <property type="evidence" value="ECO:0007669"/>
    <property type="project" value="InterPro"/>
</dbReference>
<name>A0A542ZPN2_RARFA</name>
<feature type="transmembrane region" description="Helical" evidence="4">
    <location>
        <begin position="101"/>
        <end position="118"/>
    </location>
</feature>
<dbReference type="InterPro" id="IPR011712">
    <property type="entry name" value="Sig_transdc_His_kin_sub3_dim/P"/>
</dbReference>
<dbReference type="EMBL" id="VFOS01000002">
    <property type="protein sequence ID" value="TQL62226.1"/>
    <property type="molecule type" value="Genomic_DNA"/>
</dbReference>
<evidence type="ECO:0000313" key="7">
    <source>
        <dbReference type="Proteomes" id="UP000315389"/>
    </source>
</evidence>
<dbReference type="Gene3D" id="3.30.565.10">
    <property type="entry name" value="Histidine kinase-like ATPase, C-terminal domain"/>
    <property type="match status" value="1"/>
</dbReference>
<dbReference type="SUPFAM" id="SSF55874">
    <property type="entry name" value="ATPase domain of HSP90 chaperone/DNA topoisomerase II/histidine kinase"/>
    <property type="match status" value="1"/>
</dbReference>
<keyword evidence="2 6" id="KW-0418">Kinase</keyword>
<dbReference type="InterPro" id="IPR050482">
    <property type="entry name" value="Sensor_HK_TwoCompSys"/>
</dbReference>
<evidence type="ECO:0000256" key="4">
    <source>
        <dbReference type="SAM" id="Phobius"/>
    </source>
</evidence>
<feature type="transmembrane region" description="Helical" evidence="4">
    <location>
        <begin position="150"/>
        <end position="168"/>
    </location>
</feature>
<proteinExistence type="predicted"/>
<sequence>MNRPPSIPAAAPSGRRRLWRVFGPGLGIVWVVFLTDPLVAAWANPRPVPRALAVGAIVAQALVFAWAVFRQRRGGVHPTGIALLVALQAVLVFLACLGAGQEGLVGLVFVSVILHLILRRPLAFIGTLACVLIAVLLPLFVAGWEFDASLAVSIVLASTAVFAFSQLVRRNRELQQAQAEVADLAVAQERARIARDMHDVLGHSLTVIAVKSELAAKLVPLNPDRATAELLDIQTLARSALADVRGAVAGTRAVTRAGELAAARRALDAAGISAELPGAIDVVRPPLRDLFAWSVREGVTNVVRHSGASHVKVTIAADRLEVADDGRGPTAAAESSDVAAGHGLRGLRERASAAGARVTTTRGERGGFRLIVTAATTPEGS</sequence>
<accession>A0A542ZPN2</accession>
<reference evidence="6 7" key="1">
    <citation type="submission" date="2019-06" db="EMBL/GenBank/DDBJ databases">
        <title>Sequencing the genomes of 1000 actinobacteria strains.</title>
        <authorList>
            <person name="Klenk H.-P."/>
        </authorList>
    </citation>
    <scope>NUCLEOTIDE SEQUENCE [LARGE SCALE GENOMIC DNA]</scope>
    <source>
        <strain evidence="6 7">DSM 4813</strain>
    </source>
</reference>
<evidence type="ECO:0000259" key="5">
    <source>
        <dbReference type="Pfam" id="PF07730"/>
    </source>
</evidence>
<keyword evidence="4" id="KW-0812">Transmembrane</keyword>
<dbReference type="Pfam" id="PF07730">
    <property type="entry name" value="HisKA_3"/>
    <property type="match status" value="1"/>
</dbReference>
<evidence type="ECO:0000313" key="6">
    <source>
        <dbReference type="EMBL" id="TQL62226.1"/>
    </source>
</evidence>
<keyword evidence="3" id="KW-0902">Two-component regulatory system</keyword>
<dbReference type="Gene3D" id="1.20.5.1930">
    <property type="match status" value="1"/>
</dbReference>
<evidence type="ECO:0000256" key="3">
    <source>
        <dbReference type="ARBA" id="ARBA00023012"/>
    </source>
</evidence>
<dbReference type="Proteomes" id="UP000315389">
    <property type="component" value="Unassembled WGS sequence"/>
</dbReference>
<keyword evidence="7" id="KW-1185">Reference proteome</keyword>
<keyword evidence="4" id="KW-1133">Transmembrane helix</keyword>
<feature type="transmembrane region" description="Helical" evidence="4">
    <location>
        <begin position="125"/>
        <end position="144"/>
    </location>
</feature>
<dbReference type="OrthoDB" id="5241784at2"/>
<dbReference type="AlphaFoldDB" id="A0A542ZPN2"/>
<feature type="transmembrane region" description="Helical" evidence="4">
    <location>
        <begin position="48"/>
        <end position="69"/>
    </location>
</feature>
<dbReference type="RefSeq" id="WP_142121338.1">
    <property type="nucleotide sequence ID" value="NZ_BAAASV010000002.1"/>
</dbReference>
<protein>
    <submittedName>
        <fullName evidence="6">Two-component system sensor histidine kinase DesK</fullName>
    </submittedName>
</protein>
<comment type="caution">
    <text evidence="6">The sequence shown here is derived from an EMBL/GenBank/DDBJ whole genome shotgun (WGS) entry which is preliminary data.</text>
</comment>
<organism evidence="6 7">
    <name type="scientific">Rarobacter faecitabidus</name>
    <dbReference type="NCBI Taxonomy" id="13243"/>
    <lineage>
        <taxon>Bacteria</taxon>
        <taxon>Bacillati</taxon>
        <taxon>Actinomycetota</taxon>
        <taxon>Actinomycetes</taxon>
        <taxon>Micrococcales</taxon>
        <taxon>Rarobacteraceae</taxon>
        <taxon>Rarobacter</taxon>
    </lineage>
</organism>
<dbReference type="PANTHER" id="PTHR24421">
    <property type="entry name" value="NITRATE/NITRITE SENSOR PROTEIN NARX-RELATED"/>
    <property type="match status" value="1"/>
</dbReference>
<dbReference type="PANTHER" id="PTHR24421:SF63">
    <property type="entry name" value="SENSOR HISTIDINE KINASE DESK"/>
    <property type="match status" value="1"/>
</dbReference>
<keyword evidence="1" id="KW-0808">Transferase</keyword>
<keyword evidence="4" id="KW-0472">Membrane</keyword>